<keyword evidence="5 11" id="KW-0997">Cell inner membrane</keyword>
<comment type="function">
    <text evidence="11">Catalyzes the prenylation of para-hydroxybenzoate (PHB) with an all-trans polyprenyl group. Mediates the second step in the final reaction sequence of ubiquinone-8 (UQ-8) biosynthesis, which is the condensation of the polyisoprenoid side chain with PHB, generating the first membrane-bound Q intermediate 3-octaprenyl-4-hydroxybenzoate.</text>
</comment>
<feature type="transmembrane region" description="Helical" evidence="11">
    <location>
        <begin position="39"/>
        <end position="59"/>
    </location>
</feature>
<keyword evidence="14" id="KW-1185">Reference proteome</keyword>
<name>A0A1B1AET5_9PROT</name>
<evidence type="ECO:0000256" key="9">
    <source>
        <dbReference type="ARBA" id="ARBA00022989"/>
    </source>
</evidence>
<evidence type="ECO:0000256" key="11">
    <source>
        <dbReference type="HAMAP-Rule" id="MF_01635"/>
    </source>
</evidence>
<dbReference type="GO" id="GO:0006744">
    <property type="term" value="P:ubiquinone biosynthetic process"/>
    <property type="evidence" value="ECO:0007669"/>
    <property type="project" value="UniProtKB-UniRule"/>
</dbReference>
<comment type="subcellular location">
    <subcellularLocation>
        <location evidence="11">Cell inner membrane</location>
        <topology evidence="11">Multi-pass membrane protein</topology>
    </subcellularLocation>
    <subcellularLocation>
        <location evidence="2">Membrane</location>
        <topology evidence="2">Multi-pass membrane protein</topology>
    </subcellularLocation>
</comment>
<feature type="transmembrane region" description="Helical" evidence="11">
    <location>
        <begin position="230"/>
        <end position="248"/>
    </location>
</feature>
<dbReference type="UniPathway" id="UPA00232"/>
<dbReference type="FunFam" id="1.20.120.1780:FF:000001">
    <property type="entry name" value="4-hydroxybenzoate octaprenyltransferase"/>
    <property type="match status" value="1"/>
</dbReference>
<dbReference type="InterPro" id="IPR044878">
    <property type="entry name" value="UbiA_sf"/>
</dbReference>
<dbReference type="PROSITE" id="PS00943">
    <property type="entry name" value="UBIA"/>
    <property type="match status" value="1"/>
</dbReference>
<evidence type="ECO:0000256" key="3">
    <source>
        <dbReference type="ARBA" id="ARBA00005985"/>
    </source>
</evidence>
<evidence type="ECO:0000256" key="4">
    <source>
        <dbReference type="ARBA" id="ARBA00022475"/>
    </source>
</evidence>
<comment type="cofactor">
    <cofactor evidence="1 11">
        <name>Mg(2+)</name>
        <dbReference type="ChEBI" id="CHEBI:18420"/>
    </cofactor>
</comment>
<keyword evidence="9 11" id="KW-1133">Transmembrane helix</keyword>
<dbReference type="FunFam" id="1.10.357.140:FF:000008">
    <property type="entry name" value="4-hydroxybenzoate octaprenyltransferase"/>
    <property type="match status" value="1"/>
</dbReference>
<dbReference type="Gene3D" id="1.20.120.1780">
    <property type="entry name" value="UbiA prenyltransferase"/>
    <property type="match status" value="1"/>
</dbReference>
<dbReference type="InterPro" id="IPR006370">
    <property type="entry name" value="HB_polyprenyltransferase-like"/>
</dbReference>
<comment type="catalytic activity">
    <reaction evidence="11">
        <text>all-trans-octaprenyl diphosphate + 4-hydroxybenzoate = 4-hydroxy-3-(all-trans-octaprenyl)benzoate + diphosphate</text>
        <dbReference type="Rhea" id="RHEA:27782"/>
        <dbReference type="ChEBI" id="CHEBI:1617"/>
        <dbReference type="ChEBI" id="CHEBI:17879"/>
        <dbReference type="ChEBI" id="CHEBI:33019"/>
        <dbReference type="ChEBI" id="CHEBI:57711"/>
        <dbReference type="EC" id="2.5.1.39"/>
    </reaction>
</comment>
<dbReference type="EMBL" id="CP013244">
    <property type="protein sequence ID" value="ANP45064.1"/>
    <property type="molecule type" value="Genomic_DNA"/>
</dbReference>
<dbReference type="PANTHER" id="PTHR11048:SF28">
    <property type="entry name" value="4-HYDROXYBENZOATE POLYPRENYLTRANSFERASE, MITOCHONDRIAL"/>
    <property type="match status" value="1"/>
</dbReference>
<dbReference type="PANTHER" id="PTHR11048">
    <property type="entry name" value="PRENYLTRANSFERASES"/>
    <property type="match status" value="1"/>
</dbReference>
<evidence type="ECO:0000256" key="6">
    <source>
        <dbReference type="ARBA" id="ARBA00022679"/>
    </source>
</evidence>
<feature type="transmembrane region" description="Helical" evidence="11">
    <location>
        <begin position="65"/>
        <end position="86"/>
    </location>
</feature>
<evidence type="ECO:0000256" key="5">
    <source>
        <dbReference type="ARBA" id="ARBA00022519"/>
    </source>
</evidence>
<dbReference type="RefSeq" id="WP_066767873.1">
    <property type="nucleotide sequence ID" value="NZ_CP013244.1"/>
</dbReference>
<dbReference type="STRING" id="1759059.ATE48_03570"/>
<dbReference type="KEGG" id="cbot:ATE48_03570"/>
<evidence type="ECO:0000256" key="12">
    <source>
        <dbReference type="NCBIfam" id="TIGR01474"/>
    </source>
</evidence>
<evidence type="ECO:0000313" key="14">
    <source>
        <dbReference type="Proteomes" id="UP000092498"/>
    </source>
</evidence>
<comment type="similarity">
    <text evidence="3 11">Belongs to the UbiA prenyltransferase family.</text>
</comment>
<organism evidence="13 14">
    <name type="scientific">Candidatus Viadribacter manganicus</name>
    <dbReference type="NCBI Taxonomy" id="1759059"/>
    <lineage>
        <taxon>Bacteria</taxon>
        <taxon>Pseudomonadati</taxon>
        <taxon>Pseudomonadota</taxon>
        <taxon>Alphaproteobacteria</taxon>
        <taxon>Hyphomonadales</taxon>
        <taxon>Hyphomonadaceae</taxon>
        <taxon>Candidatus Viadribacter</taxon>
    </lineage>
</organism>
<keyword evidence="4 11" id="KW-1003">Cell membrane</keyword>
<evidence type="ECO:0000313" key="13">
    <source>
        <dbReference type="EMBL" id="ANP45064.1"/>
    </source>
</evidence>
<dbReference type="CDD" id="cd13959">
    <property type="entry name" value="PT_UbiA_COQ2"/>
    <property type="match status" value="1"/>
</dbReference>
<gene>
    <name evidence="11" type="primary">ubiA</name>
    <name evidence="13" type="ORF">ATE48_03570</name>
</gene>
<keyword evidence="11" id="KW-0460">Magnesium</keyword>
<dbReference type="InterPro" id="IPR030470">
    <property type="entry name" value="UbiA_prenylTrfase_CS"/>
</dbReference>
<keyword evidence="7 11" id="KW-0831">Ubiquinone biosynthesis</keyword>
<reference evidence="13 14" key="1">
    <citation type="submission" date="2015-11" db="EMBL/GenBank/DDBJ databases">
        <title>Whole-Genome Sequence of Candidatus Oderbacter manganicum from the National Park Lower Oder Valley, Germany.</title>
        <authorList>
            <person name="Braun B."/>
            <person name="Liere K."/>
            <person name="Szewzyk U."/>
        </authorList>
    </citation>
    <scope>NUCLEOTIDE SEQUENCE [LARGE SCALE GENOMIC DNA]</scope>
    <source>
        <strain evidence="13 14">OTSz_A_272</strain>
    </source>
</reference>
<evidence type="ECO:0000256" key="2">
    <source>
        <dbReference type="ARBA" id="ARBA00004141"/>
    </source>
</evidence>
<dbReference type="AlphaFoldDB" id="A0A1B1AET5"/>
<feature type="transmembrane region" description="Helical" evidence="11">
    <location>
        <begin position="189"/>
        <end position="209"/>
    </location>
</feature>
<evidence type="ECO:0000256" key="1">
    <source>
        <dbReference type="ARBA" id="ARBA00001946"/>
    </source>
</evidence>
<feature type="transmembrane region" description="Helical" evidence="11">
    <location>
        <begin position="133"/>
        <end position="151"/>
    </location>
</feature>
<dbReference type="Proteomes" id="UP000092498">
    <property type="component" value="Chromosome"/>
</dbReference>
<dbReference type="HAMAP" id="MF_01635">
    <property type="entry name" value="UbiA"/>
    <property type="match status" value="1"/>
</dbReference>
<proteinExistence type="inferred from homology"/>
<dbReference type="InterPro" id="IPR039653">
    <property type="entry name" value="Prenyltransferase"/>
</dbReference>
<comment type="pathway">
    <text evidence="11">Cofactor biosynthesis; ubiquinone biosynthesis.</text>
</comment>
<dbReference type="FunCoup" id="A0A1B1AET5">
    <property type="interactions" value="422"/>
</dbReference>
<dbReference type="InParanoid" id="A0A1B1AET5"/>
<evidence type="ECO:0000256" key="10">
    <source>
        <dbReference type="ARBA" id="ARBA00023136"/>
    </source>
</evidence>
<feature type="transmembrane region" description="Helical" evidence="11">
    <location>
        <begin position="254"/>
        <end position="277"/>
    </location>
</feature>
<dbReference type="Pfam" id="PF01040">
    <property type="entry name" value="UbiA"/>
    <property type="match status" value="1"/>
</dbReference>
<keyword evidence="10 11" id="KW-0472">Membrane</keyword>
<dbReference type="GO" id="GO:0005886">
    <property type="term" value="C:plasma membrane"/>
    <property type="evidence" value="ECO:0007669"/>
    <property type="project" value="UniProtKB-SubCell"/>
</dbReference>
<feature type="transmembrane region" description="Helical" evidence="11">
    <location>
        <begin position="289"/>
        <end position="309"/>
    </location>
</feature>
<dbReference type="EC" id="2.5.1.39" evidence="11 12"/>
<dbReference type="OrthoDB" id="9782418at2"/>
<evidence type="ECO:0000256" key="7">
    <source>
        <dbReference type="ARBA" id="ARBA00022688"/>
    </source>
</evidence>
<accession>A0A1B1AET5</accession>
<dbReference type="Gene3D" id="1.10.357.140">
    <property type="entry name" value="UbiA prenyltransferase"/>
    <property type="match status" value="1"/>
</dbReference>
<evidence type="ECO:0000256" key="8">
    <source>
        <dbReference type="ARBA" id="ARBA00022692"/>
    </source>
</evidence>
<keyword evidence="6 11" id="KW-0808">Transferase</keyword>
<dbReference type="NCBIfam" id="TIGR01474">
    <property type="entry name" value="ubiA_proteo"/>
    <property type="match status" value="1"/>
</dbReference>
<feature type="transmembrane region" description="Helical" evidence="11">
    <location>
        <begin position="160"/>
        <end position="177"/>
    </location>
</feature>
<protein>
    <recommendedName>
        <fullName evidence="11 12">4-hydroxybenzoate octaprenyltransferase</fullName>
        <ecNumber evidence="11 12">2.5.1.39</ecNumber>
    </recommendedName>
    <alternativeName>
        <fullName evidence="11">4-HB polyprenyltransferase</fullName>
    </alternativeName>
</protein>
<sequence length="318" mass="34873">MNELKPADALNQHWTDALPRAWKPFAQLSRLDRPIGWQLLLLPCFMGMAVARTGFGFYWEDAYFTLAFILGAIAMRGAGCTYNDILDKDIDVQVERTRLRPLPSGAISTKAAWIWLLGQCLVGLIALLMLPPLAQIVSLIAIPLVALYPLMKRITWWPQAWLGIVFSWGALVGAAASTYETGIVPQEAFALYAGCILWTIAYDTIYALQDREDDALVGVRSTARLFADKWRTWTSAFYVGALILWAAAGAMSGAGLWVAAPLSLIGALMIWPMLAGVDDKRPETALAGFKFNAIIGAAVLVAFALEPIWRTIRPSLGV</sequence>
<dbReference type="InterPro" id="IPR000537">
    <property type="entry name" value="UbiA_prenyltransferase"/>
</dbReference>
<keyword evidence="8 11" id="KW-0812">Transmembrane</keyword>
<dbReference type="GO" id="GO:0008412">
    <property type="term" value="F:4-hydroxybenzoate polyprenyltransferase activity"/>
    <property type="evidence" value="ECO:0007669"/>
    <property type="project" value="UniProtKB-UniRule"/>
</dbReference>